<dbReference type="RefSeq" id="WP_341406445.1">
    <property type="nucleotide sequence ID" value="NZ_JBBUKT010000008.1"/>
</dbReference>
<organism evidence="7 8">
    <name type="scientific">Luteolibacter soli</name>
    <dbReference type="NCBI Taxonomy" id="3135280"/>
    <lineage>
        <taxon>Bacteria</taxon>
        <taxon>Pseudomonadati</taxon>
        <taxon>Verrucomicrobiota</taxon>
        <taxon>Verrucomicrobiia</taxon>
        <taxon>Verrucomicrobiales</taxon>
        <taxon>Verrucomicrobiaceae</taxon>
        <taxon>Luteolibacter</taxon>
    </lineage>
</organism>
<dbReference type="Proteomes" id="UP001371305">
    <property type="component" value="Unassembled WGS sequence"/>
</dbReference>
<keyword evidence="1 4" id="KW-0349">Heme</keyword>
<dbReference type="PROSITE" id="PS51007">
    <property type="entry name" value="CYTC"/>
    <property type="match status" value="1"/>
</dbReference>
<dbReference type="PANTHER" id="PTHR33546">
    <property type="entry name" value="LARGE, MULTIFUNCTIONAL SECRETED PROTEIN-RELATED"/>
    <property type="match status" value="1"/>
</dbReference>
<feature type="compositionally biased region" description="Basic and acidic residues" evidence="5">
    <location>
        <begin position="741"/>
        <end position="750"/>
    </location>
</feature>
<dbReference type="InterPro" id="IPR009056">
    <property type="entry name" value="Cyt_c-like_dom"/>
</dbReference>
<sequence length="763" mass="83278">MRPHTFVAALLGTLPLAAQNGDKKDHDNMAPVVPEKDIPPSPVLSVADALKSFKIAPGFVIEPVVTEPLIEEPVCIDFDPAGRMWVCEMRGYMPDIDGAGESTPEGRISILEDTDGDGKADKKTVFLDKVLLPRAVTVFEDGILFLDEHRLLWCKRDGLKAVGEPEVIDADFNGGGNVEHKPNGLMPDLDNWLYLAKSDKRLRRIDGKWKIEPTTFRGQWGVARDDWGRLYHNHNSAFMFGESLAPNLLQANPAVKMKYNDTNALGSNRTWPIRVTPGVNRGYMSKSNGYNEQTLDPKTYKLINCTAAAGITVYRGTNFPKDYYGMGFSTEASVNLVKAIKIEEKDGKQSGTHPFGEKEFLASTDERFRPVNVYTAPDGSLYLVDMYHGIIQHKTYQTSYLRQQHLSRGLDKPGLGNGRIYRIRSTSGKLEPKVDIAALQGVELVKMLMHPNAWHRETAQRVMVDRKDPALVPLLAKLAASGTPVARVHAFWTLEGMGALKAEHLTAALRDKDPKVQSSALWACTRLDAAELSKLEAGLVTLKPAAPEAAPYLARVLGSLGTAKSLDALAALLKAESKERFVREAAVSGLHGHEAEFAKLADPKDNALVAWLDQGAKNATTASEGPSLKGEELASFNRGKALFAGEAVCFSCHGPDGGGVTALGPPLDGSEWVTGKPERFVSILLHGMTGPVTVAGQNYTPTADMPSLGINPMFTDQKLADIATYVRNEWSNKATAVTPDLVKKQREATKARTGRPWTAPELK</sequence>
<evidence type="ECO:0000313" key="7">
    <source>
        <dbReference type="EMBL" id="MEK7952689.1"/>
    </source>
</evidence>
<reference evidence="7 8" key="1">
    <citation type="submission" date="2024-04" db="EMBL/GenBank/DDBJ databases">
        <title>Luteolibacter sp. isolated from soil.</title>
        <authorList>
            <person name="An J."/>
        </authorList>
    </citation>
    <scope>NUCLEOTIDE SEQUENCE [LARGE SCALE GENOMIC DNA]</scope>
    <source>
        <strain evidence="7 8">Y139</strain>
    </source>
</reference>
<dbReference type="Gene3D" id="2.120.10.30">
    <property type="entry name" value="TolB, C-terminal domain"/>
    <property type="match status" value="1"/>
</dbReference>
<protein>
    <submittedName>
        <fullName evidence="7">C-type cytochrome</fullName>
    </submittedName>
</protein>
<dbReference type="Gene3D" id="1.10.760.10">
    <property type="entry name" value="Cytochrome c-like domain"/>
    <property type="match status" value="1"/>
</dbReference>
<evidence type="ECO:0000256" key="3">
    <source>
        <dbReference type="ARBA" id="ARBA00023004"/>
    </source>
</evidence>
<proteinExistence type="predicted"/>
<evidence type="ECO:0000259" key="6">
    <source>
        <dbReference type="PROSITE" id="PS51007"/>
    </source>
</evidence>
<dbReference type="InterPro" id="IPR016024">
    <property type="entry name" value="ARM-type_fold"/>
</dbReference>
<dbReference type="InterPro" id="IPR055557">
    <property type="entry name" value="DUF7133"/>
</dbReference>
<feature type="domain" description="Cytochrome c" evidence="6">
    <location>
        <begin position="634"/>
        <end position="730"/>
    </location>
</feature>
<dbReference type="EMBL" id="JBBUKT010000008">
    <property type="protein sequence ID" value="MEK7952689.1"/>
    <property type="molecule type" value="Genomic_DNA"/>
</dbReference>
<keyword evidence="2 4" id="KW-0479">Metal-binding</keyword>
<dbReference type="InterPro" id="IPR011989">
    <property type="entry name" value="ARM-like"/>
</dbReference>
<feature type="region of interest" description="Disordered" evidence="5">
    <location>
        <begin position="741"/>
        <end position="763"/>
    </location>
</feature>
<evidence type="ECO:0000313" key="8">
    <source>
        <dbReference type="Proteomes" id="UP001371305"/>
    </source>
</evidence>
<dbReference type="SUPFAM" id="SSF63829">
    <property type="entry name" value="Calcium-dependent phosphotriesterase"/>
    <property type="match status" value="1"/>
</dbReference>
<dbReference type="Pfam" id="PF00034">
    <property type="entry name" value="Cytochrom_C"/>
    <property type="match status" value="1"/>
</dbReference>
<dbReference type="SUPFAM" id="SSF46626">
    <property type="entry name" value="Cytochrome c"/>
    <property type="match status" value="1"/>
</dbReference>
<accession>A0ABU9AY34</accession>
<name>A0ABU9AY34_9BACT</name>
<evidence type="ECO:0000256" key="2">
    <source>
        <dbReference type="ARBA" id="ARBA00022723"/>
    </source>
</evidence>
<dbReference type="Gene3D" id="1.25.10.10">
    <property type="entry name" value="Leucine-rich Repeat Variant"/>
    <property type="match status" value="1"/>
</dbReference>
<evidence type="ECO:0000256" key="1">
    <source>
        <dbReference type="ARBA" id="ARBA00022617"/>
    </source>
</evidence>
<dbReference type="PANTHER" id="PTHR33546:SF1">
    <property type="entry name" value="LARGE, MULTIFUNCTIONAL SECRETED PROTEIN"/>
    <property type="match status" value="1"/>
</dbReference>
<dbReference type="SUPFAM" id="SSF48371">
    <property type="entry name" value="ARM repeat"/>
    <property type="match status" value="1"/>
</dbReference>
<dbReference type="Pfam" id="PF23500">
    <property type="entry name" value="DUF7133"/>
    <property type="match status" value="1"/>
</dbReference>
<keyword evidence="3 4" id="KW-0408">Iron</keyword>
<dbReference type="InterPro" id="IPR011042">
    <property type="entry name" value="6-blade_b-propeller_TolB-like"/>
</dbReference>
<comment type="caution">
    <text evidence="7">The sequence shown here is derived from an EMBL/GenBank/DDBJ whole genome shotgun (WGS) entry which is preliminary data.</text>
</comment>
<evidence type="ECO:0000256" key="4">
    <source>
        <dbReference type="PROSITE-ProRule" id="PRU00433"/>
    </source>
</evidence>
<evidence type="ECO:0000256" key="5">
    <source>
        <dbReference type="SAM" id="MobiDB-lite"/>
    </source>
</evidence>
<keyword evidence="8" id="KW-1185">Reference proteome</keyword>
<gene>
    <name evidence="7" type="ORF">WKV53_19400</name>
</gene>
<dbReference type="InterPro" id="IPR036909">
    <property type="entry name" value="Cyt_c-like_dom_sf"/>
</dbReference>